<accession>A0ABQ9XVG8</accession>
<reference evidence="2 3" key="1">
    <citation type="journal article" date="2022" name="bioRxiv">
        <title>Genomics of Preaxostyla Flagellates Illuminates Evolutionary Transitions and the Path Towards Mitochondrial Loss.</title>
        <authorList>
            <person name="Novak L.V.F."/>
            <person name="Treitli S.C."/>
            <person name="Pyrih J."/>
            <person name="Halakuc P."/>
            <person name="Pipaliya S.V."/>
            <person name="Vacek V."/>
            <person name="Brzon O."/>
            <person name="Soukal P."/>
            <person name="Eme L."/>
            <person name="Dacks J.B."/>
            <person name="Karnkowska A."/>
            <person name="Elias M."/>
            <person name="Hampl V."/>
        </authorList>
    </citation>
    <scope>NUCLEOTIDE SEQUENCE [LARGE SCALE GENOMIC DNA]</scope>
    <source>
        <strain evidence="2">NAU3</strain>
        <tissue evidence="2">Gut</tissue>
    </source>
</reference>
<keyword evidence="3" id="KW-1185">Reference proteome</keyword>
<feature type="region of interest" description="Disordered" evidence="1">
    <location>
        <begin position="1"/>
        <end position="21"/>
    </location>
</feature>
<evidence type="ECO:0000313" key="2">
    <source>
        <dbReference type="EMBL" id="KAK2955477.1"/>
    </source>
</evidence>
<dbReference type="EMBL" id="JARBJD010000066">
    <property type="protein sequence ID" value="KAK2955477.1"/>
    <property type="molecule type" value="Genomic_DNA"/>
</dbReference>
<organism evidence="2 3">
    <name type="scientific">Blattamonas nauphoetae</name>
    <dbReference type="NCBI Taxonomy" id="2049346"/>
    <lineage>
        <taxon>Eukaryota</taxon>
        <taxon>Metamonada</taxon>
        <taxon>Preaxostyla</taxon>
        <taxon>Oxymonadida</taxon>
        <taxon>Blattamonas</taxon>
    </lineage>
</organism>
<name>A0ABQ9XVG8_9EUKA</name>
<sequence length="88" mass="10298">MDVDPHEATAPHSPRRREKRKYEMKCDIIYRPIDASLPPKTFRQNRCRSENSRLYASSGNSHSLNDVLLHTLDKEGFREELSKQSEII</sequence>
<protein>
    <submittedName>
        <fullName evidence="2">Uncharacterized protein</fullName>
    </submittedName>
</protein>
<evidence type="ECO:0000256" key="1">
    <source>
        <dbReference type="SAM" id="MobiDB-lite"/>
    </source>
</evidence>
<evidence type="ECO:0000313" key="3">
    <source>
        <dbReference type="Proteomes" id="UP001281761"/>
    </source>
</evidence>
<dbReference type="Proteomes" id="UP001281761">
    <property type="component" value="Unassembled WGS sequence"/>
</dbReference>
<gene>
    <name evidence="2" type="ORF">BLNAU_9524</name>
</gene>
<proteinExistence type="predicted"/>
<comment type="caution">
    <text evidence="2">The sequence shown here is derived from an EMBL/GenBank/DDBJ whole genome shotgun (WGS) entry which is preliminary data.</text>
</comment>